<dbReference type="Proteomes" id="UP000184452">
    <property type="component" value="Unassembled WGS sequence"/>
</dbReference>
<feature type="compositionally biased region" description="Basic and acidic residues" evidence="1">
    <location>
        <begin position="103"/>
        <end position="118"/>
    </location>
</feature>
<sequence length="130" mass="13748">MGHKWVWPTVLGVIAAVLAGVWALPRLFPDLGWGLNELNQASGIASLAVAVAALVVAVRTLRASPPPDENSPGEGGDSINMDRIRAKGSVTAKEGPETGSSGDRIRMRGIRADKDVTGKKTTRSRHGRSR</sequence>
<feature type="transmembrane region" description="Helical" evidence="2">
    <location>
        <begin position="5"/>
        <end position="24"/>
    </location>
</feature>
<name>A0A1M6WLM7_9ACTN</name>
<feature type="compositionally biased region" description="Basic residues" evidence="1">
    <location>
        <begin position="120"/>
        <end position="130"/>
    </location>
</feature>
<keyword evidence="2" id="KW-0472">Membrane</keyword>
<dbReference type="OrthoDB" id="3430721at2"/>
<protein>
    <submittedName>
        <fullName evidence="3">Uncharacterized protein</fullName>
    </submittedName>
</protein>
<organism evidence="3 4">
    <name type="scientific">Nocardiopsis flavescens</name>
    <dbReference type="NCBI Taxonomy" id="758803"/>
    <lineage>
        <taxon>Bacteria</taxon>
        <taxon>Bacillati</taxon>
        <taxon>Actinomycetota</taxon>
        <taxon>Actinomycetes</taxon>
        <taxon>Streptosporangiales</taxon>
        <taxon>Nocardiopsidaceae</taxon>
        <taxon>Nocardiopsis</taxon>
    </lineage>
</organism>
<dbReference type="AlphaFoldDB" id="A0A1M6WLM7"/>
<accession>A0A1M6WLM7</accession>
<dbReference type="RefSeq" id="WP_073384390.1">
    <property type="nucleotide sequence ID" value="NZ_FQZK01000046.1"/>
</dbReference>
<evidence type="ECO:0000256" key="2">
    <source>
        <dbReference type="SAM" id="Phobius"/>
    </source>
</evidence>
<evidence type="ECO:0000313" key="4">
    <source>
        <dbReference type="Proteomes" id="UP000184452"/>
    </source>
</evidence>
<reference evidence="3 4" key="1">
    <citation type="submission" date="2016-11" db="EMBL/GenBank/DDBJ databases">
        <authorList>
            <person name="Jaros S."/>
            <person name="Januszkiewicz K."/>
            <person name="Wedrychowicz H."/>
        </authorList>
    </citation>
    <scope>NUCLEOTIDE SEQUENCE [LARGE SCALE GENOMIC DNA]</scope>
    <source>
        <strain evidence="3 4">CGMCC 4.5723</strain>
    </source>
</reference>
<keyword evidence="4" id="KW-1185">Reference proteome</keyword>
<gene>
    <name evidence="3" type="ORF">SAMN05421803_14613</name>
</gene>
<dbReference type="EMBL" id="FQZK01000046">
    <property type="protein sequence ID" value="SHK94660.1"/>
    <property type="molecule type" value="Genomic_DNA"/>
</dbReference>
<evidence type="ECO:0000256" key="1">
    <source>
        <dbReference type="SAM" id="MobiDB-lite"/>
    </source>
</evidence>
<keyword evidence="2" id="KW-1133">Transmembrane helix</keyword>
<keyword evidence="2" id="KW-0812">Transmembrane</keyword>
<evidence type="ECO:0000313" key="3">
    <source>
        <dbReference type="EMBL" id="SHK94660.1"/>
    </source>
</evidence>
<feature type="transmembrane region" description="Helical" evidence="2">
    <location>
        <begin position="44"/>
        <end position="61"/>
    </location>
</feature>
<proteinExistence type="predicted"/>
<feature type="region of interest" description="Disordered" evidence="1">
    <location>
        <begin position="62"/>
        <end position="130"/>
    </location>
</feature>